<dbReference type="PANTHER" id="PTHR24273">
    <property type="entry name" value="FI04643P-RELATED"/>
    <property type="match status" value="1"/>
</dbReference>
<dbReference type="NCBIfam" id="NF047446">
    <property type="entry name" value="barrel_OmpL47"/>
    <property type="match status" value="2"/>
</dbReference>
<dbReference type="EMBL" id="CP001348">
    <property type="protein sequence ID" value="ACL75844.1"/>
    <property type="molecule type" value="Genomic_DNA"/>
</dbReference>
<dbReference type="InterPro" id="IPR036966">
    <property type="entry name" value="CBM3_sf"/>
</dbReference>
<sequence>MFLKYKKAIGGVQMKEEKSPFKAKSKSISMLHRWVCYILLGVLSFSLAVVLSDGETYSAESSGAALYAVSPLNQQMMLSQPSPAVTGGRGFMMPLTVIAKDAEGKPLAGIPVTFEVSESKKVIAQMRGSESRFITTTTDINGMASCVNTYTGYVGEGYQLYSLLAGSIENLQVKANVPGWNTVTFTVQVGTYGANLVDITPPLMTVSAKDDTGAAYIAGKWTNHTVTVYYEAKDTMSSIKSCTPEQVFSVDGANMTSTGTAVDSANNSSTLTFGPICVDKSAPSTTAILPKPIALGWHQKNITINFDGMDSYSGVEYIYYRIGNGEEIKLPGPSASVVVESEGIEDIYYYSVDKAGNKESIKTISTKLDKSAPILECKINPESNEDGWNDTNVTVNLKTSDLYSGVRELHYKIGETGIENIIQGTQASFTVNSEGITDVIYWAVDNVGNISPQKCTQVKIDKTNPAVYPPKDITVEATAVKTPLDIGVATVEDMSEFELTNDAPADGFPVGTTTVTWKARDKVGNMTSAVQTITVKDTIAPVLTVQGDIVVEAAGVGTKVSLPPAKATDVFPVAISNDAPEEFPVGETTVTWTAEDANKNITKATEKVIVIDSTKPVLTVPENMTVEAIGRRTPVNIGQALATDIFKVDITNNAPADYPVGKATVTWKATDANGNVTTKDQIIIVQDTKAPDLVIPKDITIEASDRNMVLDIGQATATDIFNVTVISNAPEYYTVGTKPVVWQATDENGNITTKVQNITVTDTTKPVIKPLADIKVEATGILTPVQIQLPEVYDIFPVVISSNCPETKLFTIGTTTIKWKVIDENGNESIVEQHITVEDTTKPLLTVPKDIKVEATGIRTPVNIGQAVASDIFSVNIKNNAPDDYSIGTTKVIWTATDANGNITIGYQNVTVEDTTKPVLSVPGDKKVEATAIRTHVDPGIATAKDIFPVTIKNNAPTDYPIGSTPITWTATDENNNEDTKIQSITIVDTTKPLLIIPADITIEATQVRTPLDIGKAEAKDIFPVKVENNAPVDYPVGITKVVWKATDANGNVSEALQNIIVKDTTKPVLTVPNDITLEATAKLTPVDIGKADAKDIFPVEIKNNAPEAYRLGTTVVTWTATDANGNTITKTQNITITDKTCPNLEVPEDITIEATAVNTPVEIGEATATDIFEVNVSNNKLESYPVGTTEVTWTATDANGNVTTKVQKVTVQDTTSPELEIPQDITIEATAVNTPVEIGEATATDIFEVNVSNNKLESYPLGTTEVTWTATDANGNVITKVQKVTVQDTTNPELEIPQDITIEATAVNTPVEIGEATATDIFEVTVSNNKLESYPVGTTEVTWTATDANGNVTTKVQKVTVQDTTNPELEIPQDITIEATAVNTPVEIGVATATDIFEVNVSNNKLESYPVGTTEVTWTATDANGNVTTKVQKVTVQDTTNPELEIPQDITIEATAVNTPVEIGEATATDIFEVNVSNNKLESYPVGTTEVTWTATDANGNVTTKVQKVTVQDTTNPGLEIPQDITIEATAVNTPVEIGEATATDIFEVNVSNNKFESYPVGTTEVTWTATDANGNVTTKVQKVTVQDTTNPGLEIPQDITIEATAVNTPVEIGEATATDIFEVNVSNNKLESYPVGTTEVTWTATDANGNVTTKVQKVTVQDTTNPGLEIPQDITIEATVVNTPVEIGEATATDIFEVNVSNNKLESYPVGTTEVTWTATDANGNVTTKVQKVTVQDTTNPGLEIPQDITIEATAVNTPVEIGEATATDIFGVNVSNNKLESYPVGTTEVTWTATDANGNVTTKVQKVTVQDTTNPGLEIPQDITIEATAVNTPVEIGEATATDIFEVNVSNNKLESYPVGTTEVTWTATDANGNVTTKVQKVTVQDTTKPVMSVPQDIISEATAVNTPVEIGEATATDIFEVTVSNNKLESYPVGTTEVTWTATDANGNATTKVQKVTVQDTTKPVMSVPQDIISEATAIRTPVEIGKATAIDIFHVDITNDGLLDYPLDITKVTWTATDENGNITTGYQNITIRDTTKPKLTVPANITVEATAVRTPVSIGRATAIDIFPIMLLNDAPKDYPIGKTTVTWMARDINGNESQAEQYITIKDTTPPVLKIPADITVAATGSRTKVLIGTATATDIFGANVSNDAPADFPVGKTAVTWTATDANGNITKAVQYINVVQKYVVKSFNATTSATTNSIDPRIMFENTGKTEFKLSDLKIRYYFTSDSDKDQSYWCDYAEIKGASGQRNITSSVKGSSVLFTGTQCDHYIEITFSGSTETLKPGESVLVQGRFSKADWSNYTQTNDYSFNPTAKDYTETSKITVYSSGNLIGGIEP</sequence>
<feature type="domain" description="CBM3" evidence="2">
    <location>
        <begin position="2187"/>
        <end position="2344"/>
    </location>
</feature>
<dbReference type="KEGG" id="cce:Ccel_1491"/>
<dbReference type="InterPro" id="IPR058094">
    <property type="entry name" value="Ig-like_OmpL47-like"/>
</dbReference>
<dbReference type="Gene3D" id="3.30.1920.20">
    <property type="match status" value="2"/>
</dbReference>
<dbReference type="Pfam" id="PF00942">
    <property type="entry name" value="CBM_3"/>
    <property type="match status" value="1"/>
</dbReference>
<keyword evidence="4" id="KW-1185">Reference proteome</keyword>
<dbReference type="STRING" id="394503.Ccel_1491"/>
<dbReference type="GO" id="GO:0005975">
    <property type="term" value="P:carbohydrate metabolic process"/>
    <property type="evidence" value="ECO:0007669"/>
    <property type="project" value="InterPro"/>
</dbReference>
<dbReference type="Gene3D" id="2.60.40.710">
    <property type="entry name" value="Endoglucanase-like"/>
    <property type="match status" value="1"/>
</dbReference>
<gene>
    <name evidence="3" type="ordered locus">Ccel_1491</name>
</gene>
<keyword evidence="1" id="KW-0677">Repeat</keyword>
<dbReference type="PROSITE" id="PS51172">
    <property type="entry name" value="CBM3"/>
    <property type="match status" value="1"/>
</dbReference>
<dbReference type="eggNOG" id="COG4447">
    <property type="taxonomic scope" value="Bacteria"/>
</dbReference>
<accession>B8I218</accession>
<dbReference type="InterPro" id="IPR003410">
    <property type="entry name" value="HYR_dom"/>
</dbReference>
<dbReference type="SMART" id="SM01067">
    <property type="entry name" value="CBM_3"/>
    <property type="match status" value="1"/>
</dbReference>
<dbReference type="SUPFAM" id="SSF49384">
    <property type="entry name" value="Carbohydrate-binding domain"/>
    <property type="match status" value="1"/>
</dbReference>
<name>B8I218_RUMCH</name>
<dbReference type="Pfam" id="PF02494">
    <property type="entry name" value="HYR"/>
    <property type="match status" value="2"/>
</dbReference>
<dbReference type="PANTHER" id="PTHR24273:SF32">
    <property type="entry name" value="HYALIN"/>
    <property type="match status" value="1"/>
</dbReference>
<evidence type="ECO:0000256" key="1">
    <source>
        <dbReference type="ARBA" id="ARBA00022737"/>
    </source>
</evidence>
<organism evidence="3 4">
    <name type="scientific">Ruminiclostridium cellulolyticum (strain ATCC 35319 / DSM 5812 / JCM 6584 / H10)</name>
    <name type="common">Clostridium cellulolyticum</name>
    <dbReference type="NCBI Taxonomy" id="394503"/>
    <lineage>
        <taxon>Bacteria</taxon>
        <taxon>Bacillati</taxon>
        <taxon>Bacillota</taxon>
        <taxon>Clostridia</taxon>
        <taxon>Eubacteriales</taxon>
        <taxon>Oscillospiraceae</taxon>
        <taxon>Ruminiclostridium</taxon>
    </lineage>
</organism>
<dbReference type="InterPro" id="IPR008965">
    <property type="entry name" value="CBM2/CBM3_carb-bd_dom_sf"/>
</dbReference>
<dbReference type="eggNOG" id="COG3391">
    <property type="taxonomic scope" value="Bacteria"/>
</dbReference>
<reference evidence="3 4" key="1">
    <citation type="submission" date="2009-01" db="EMBL/GenBank/DDBJ databases">
        <title>Complete sequence of Clostridium cellulolyticum H10.</title>
        <authorList>
            <consortium name="US DOE Joint Genome Institute"/>
            <person name="Lucas S."/>
            <person name="Copeland A."/>
            <person name="Lapidus A."/>
            <person name="Glavina del Rio T."/>
            <person name="Dalin E."/>
            <person name="Tice H."/>
            <person name="Bruce D."/>
            <person name="Goodwin L."/>
            <person name="Pitluck S."/>
            <person name="Chertkov O."/>
            <person name="Saunders E."/>
            <person name="Brettin T."/>
            <person name="Detter J.C."/>
            <person name="Han C."/>
            <person name="Larimer F."/>
            <person name="Land M."/>
            <person name="Hauser L."/>
            <person name="Kyrpides N."/>
            <person name="Ivanova N."/>
            <person name="Zhou J."/>
            <person name="Richardson P."/>
        </authorList>
    </citation>
    <scope>NUCLEOTIDE SEQUENCE [LARGE SCALE GENOMIC DNA]</scope>
    <source>
        <strain evidence="4">ATCC 35319 / DSM 5812 / JCM 6584 / H10</strain>
    </source>
</reference>
<proteinExistence type="predicted"/>
<evidence type="ECO:0000313" key="3">
    <source>
        <dbReference type="EMBL" id="ACL75844.1"/>
    </source>
</evidence>
<protein>
    <submittedName>
        <fullName evidence="3">Type 3a cellulose-binding domain protein</fullName>
    </submittedName>
</protein>
<dbReference type="eggNOG" id="COG3291">
    <property type="taxonomic scope" value="Bacteria"/>
</dbReference>
<dbReference type="HOGENOM" id="CLU_229735_0_0_9"/>
<dbReference type="Gene3D" id="2.60.40.10">
    <property type="entry name" value="Immunoglobulins"/>
    <property type="match status" value="7"/>
</dbReference>
<evidence type="ECO:0000313" key="4">
    <source>
        <dbReference type="Proteomes" id="UP000001349"/>
    </source>
</evidence>
<dbReference type="InterPro" id="IPR001956">
    <property type="entry name" value="CBM3"/>
</dbReference>
<dbReference type="GO" id="GO:0030248">
    <property type="term" value="F:cellulose binding"/>
    <property type="evidence" value="ECO:0007669"/>
    <property type="project" value="InterPro"/>
</dbReference>
<dbReference type="Proteomes" id="UP000001349">
    <property type="component" value="Chromosome"/>
</dbReference>
<dbReference type="InterPro" id="IPR013783">
    <property type="entry name" value="Ig-like_fold"/>
</dbReference>
<evidence type="ECO:0000259" key="2">
    <source>
        <dbReference type="PROSITE" id="PS51172"/>
    </source>
</evidence>
<dbReference type="CAZy" id="CBM3">
    <property type="family name" value="Carbohydrate-Binding Module Family 3"/>
</dbReference>